<dbReference type="SUPFAM" id="SSF47203">
    <property type="entry name" value="Acyl-CoA dehydrogenase C-terminal domain-like"/>
    <property type="match status" value="1"/>
</dbReference>
<dbReference type="InterPro" id="IPR009075">
    <property type="entry name" value="AcylCo_DH/oxidase_C"/>
</dbReference>
<feature type="domain" description="Acyl-CoA oxidase/dehydrogenase middle" evidence="8">
    <location>
        <begin position="162"/>
        <end position="271"/>
    </location>
</feature>
<evidence type="ECO:0000256" key="5">
    <source>
        <dbReference type="ARBA" id="ARBA00023002"/>
    </source>
</evidence>
<dbReference type="InterPro" id="IPR009100">
    <property type="entry name" value="AcylCoA_DH/oxidase_NM_dom_sf"/>
</dbReference>
<keyword evidence="12" id="KW-1185">Reference proteome</keyword>
<dbReference type="Pfam" id="PF02771">
    <property type="entry name" value="Acyl-CoA_dh_N"/>
    <property type="match status" value="1"/>
</dbReference>
<dbReference type="Pfam" id="PF00441">
    <property type="entry name" value="Acyl-CoA_dh_1"/>
    <property type="match status" value="1"/>
</dbReference>
<proteinExistence type="inferred from homology"/>
<feature type="domain" description="Acyl-CoA dehydrogenase/oxidase C-terminal" evidence="7">
    <location>
        <begin position="282"/>
        <end position="449"/>
    </location>
</feature>
<keyword evidence="4 6" id="KW-0274">FAD</keyword>
<evidence type="ECO:0000259" key="9">
    <source>
        <dbReference type="Pfam" id="PF02771"/>
    </source>
</evidence>
<dbReference type="PANTHER" id="PTHR42803:SF1">
    <property type="entry name" value="BROAD-SPECIFICITY LINEAR ACYL-COA DEHYDROGENASE FADE5"/>
    <property type="match status" value="1"/>
</dbReference>
<evidence type="ECO:0000256" key="1">
    <source>
        <dbReference type="ARBA" id="ARBA00001974"/>
    </source>
</evidence>
<dbReference type="SUPFAM" id="SSF56645">
    <property type="entry name" value="Acyl-CoA dehydrogenase NM domain-like"/>
    <property type="match status" value="1"/>
</dbReference>
<keyword evidence="5 6" id="KW-0560">Oxidoreductase</keyword>
<dbReference type="PANTHER" id="PTHR42803">
    <property type="entry name" value="ACYL-COA DEHYDROGENASE"/>
    <property type="match status" value="1"/>
</dbReference>
<keyword evidence="3 6" id="KW-0285">Flavoprotein</keyword>
<dbReference type="Gene3D" id="1.10.540.10">
    <property type="entry name" value="Acyl-CoA dehydrogenase/oxidase, N-terminal domain"/>
    <property type="match status" value="1"/>
</dbReference>
<dbReference type="RefSeq" id="WP_377799821.1">
    <property type="nucleotide sequence ID" value="NZ_JBHSLW010000029.1"/>
</dbReference>
<feature type="domain" description="Acetyl-CoA dehydrogenase-like C-terminal" evidence="10">
    <location>
        <begin position="471"/>
        <end position="581"/>
    </location>
</feature>
<organism evidence="11 12">
    <name type="scientific">Bosea eneae</name>
    <dbReference type="NCBI Taxonomy" id="151454"/>
    <lineage>
        <taxon>Bacteria</taxon>
        <taxon>Pseudomonadati</taxon>
        <taxon>Pseudomonadota</taxon>
        <taxon>Alphaproteobacteria</taxon>
        <taxon>Hyphomicrobiales</taxon>
        <taxon>Boseaceae</taxon>
        <taxon>Bosea</taxon>
    </lineage>
</organism>
<comment type="caution">
    <text evidence="11">The sequence shown here is derived from an EMBL/GenBank/DDBJ whole genome shotgun (WGS) entry which is preliminary data.</text>
</comment>
<dbReference type="Pfam" id="PF02770">
    <property type="entry name" value="Acyl-CoA_dh_M"/>
    <property type="match status" value="1"/>
</dbReference>
<evidence type="ECO:0000259" key="10">
    <source>
        <dbReference type="Pfam" id="PF12806"/>
    </source>
</evidence>
<sequence>MASYTPPVADIAFLLEEVFDFDDLMQALPGYEDVNAELAVSVLDEGGKFCAGVLEPLNRPGDEEGCRLENGLVSTPKGIAEAYKAFVEAGWAGLSGDPEYGGQGLPRAVQILLDEMLSSANLSFGLFPGLTRGAAEAIAHHASPELKATYLPKMISGEWTGAMALTEASAGTDLGLLTTKAEPVGDGSYRIKGTKIFISSGDQDFGGNIVHLILARLPDAPKGVKGISLFLAPKFLLREDGSLGARNGMSVGALEHKMGIHAQPTCVMNYDGAIGWLVGEPGRGLNAMFTMMNAERLFVGIQGLGIAEAATQKATGYARERLQGRSPDGSRGPVAIIEHPDVRKMLLTGRSISDACRALAIWTAMQMDISARHPDAAVRREADELVALLTPVVKAAFTDFGFETAVTSQQVFGGHGYIREWGMEQFVRDARITQIYEGTNGVQAMDLVSRKLPMADGAVASRFFSIIRHDLQAAAQTPAARAIAEASEQALGRLERTTQSLLAARDEPTAAGAAATDYLRLFALVSCGWMWARMAEKAAVGDTPLHRRKLAAARFFAERVLPQAIGLEAALANGPGSLMELEADLF</sequence>
<protein>
    <submittedName>
        <fullName evidence="11">Acyl-CoA dehydrogenase C-terminal domain-containing protein</fullName>
    </submittedName>
</protein>
<dbReference type="Proteomes" id="UP001596053">
    <property type="component" value="Unassembled WGS sequence"/>
</dbReference>
<dbReference type="Pfam" id="PF12806">
    <property type="entry name" value="Acyl-CoA_dh_C"/>
    <property type="match status" value="1"/>
</dbReference>
<dbReference type="Gene3D" id="1.20.140.10">
    <property type="entry name" value="Butyryl-CoA Dehydrogenase, subunit A, domain 3"/>
    <property type="match status" value="1"/>
</dbReference>
<dbReference type="EMBL" id="JBHSLW010000029">
    <property type="protein sequence ID" value="MFC5421537.1"/>
    <property type="molecule type" value="Genomic_DNA"/>
</dbReference>
<evidence type="ECO:0000259" key="7">
    <source>
        <dbReference type="Pfam" id="PF00441"/>
    </source>
</evidence>
<dbReference type="InterPro" id="IPR025878">
    <property type="entry name" value="Acyl-CoA_dh-like_C_dom"/>
</dbReference>
<dbReference type="InterPro" id="IPR013786">
    <property type="entry name" value="AcylCoA_DH/ox_N"/>
</dbReference>
<evidence type="ECO:0000256" key="3">
    <source>
        <dbReference type="ARBA" id="ARBA00022630"/>
    </source>
</evidence>
<dbReference type="InterPro" id="IPR036250">
    <property type="entry name" value="AcylCo_DH-like_C"/>
</dbReference>
<dbReference type="InterPro" id="IPR046373">
    <property type="entry name" value="Acyl-CoA_Oxase/DH_mid-dom_sf"/>
</dbReference>
<gene>
    <name evidence="11" type="ORF">ACFPOB_18425</name>
</gene>
<accession>A0ABW0IV25</accession>
<evidence type="ECO:0000259" key="8">
    <source>
        <dbReference type="Pfam" id="PF02770"/>
    </source>
</evidence>
<comment type="cofactor">
    <cofactor evidence="1 6">
        <name>FAD</name>
        <dbReference type="ChEBI" id="CHEBI:57692"/>
    </cofactor>
</comment>
<evidence type="ECO:0000313" key="12">
    <source>
        <dbReference type="Proteomes" id="UP001596053"/>
    </source>
</evidence>
<reference evidence="12" key="1">
    <citation type="journal article" date="2019" name="Int. J. Syst. Evol. Microbiol.">
        <title>The Global Catalogue of Microorganisms (GCM) 10K type strain sequencing project: providing services to taxonomists for standard genome sequencing and annotation.</title>
        <authorList>
            <consortium name="The Broad Institute Genomics Platform"/>
            <consortium name="The Broad Institute Genome Sequencing Center for Infectious Disease"/>
            <person name="Wu L."/>
            <person name="Ma J."/>
        </authorList>
    </citation>
    <scope>NUCLEOTIDE SEQUENCE [LARGE SCALE GENOMIC DNA]</scope>
    <source>
        <strain evidence="12">NCAIM B.01391</strain>
    </source>
</reference>
<comment type="similarity">
    <text evidence="2 6">Belongs to the acyl-CoA dehydrogenase family.</text>
</comment>
<dbReference type="InterPro" id="IPR052166">
    <property type="entry name" value="Diverse_Acyl-CoA_DH"/>
</dbReference>
<feature type="domain" description="Acyl-CoA dehydrogenase/oxidase N-terminal" evidence="9">
    <location>
        <begin position="80"/>
        <end position="158"/>
    </location>
</feature>
<evidence type="ECO:0000256" key="6">
    <source>
        <dbReference type="RuleBase" id="RU362125"/>
    </source>
</evidence>
<dbReference type="InterPro" id="IPR006091">
    <property type="entry name" value="Acyl-CoA_Oxase/DH_mid-dom"/>
</dbReference>
<evidence type="ECO:0000256" key="4">
    <source>
        <dbReference type="ARBA" id="ARBA00022827"/>
    </source>
</evidence>
<dbReference type="InterPro" id="IPR037069">
    <property type="entry name" value="AcylCoA_DH/ox_N_sf"/>
</dbReference>
<evidence type="ECO:0000313" key="11">
    <source>
        <dbReference type="EMBL" id="MFC5421537.1"/>
    </source>
</evidence>
<dbReference type="Gene3D" id="2.40.110.10">
    <property type="entry name" value="Butyryl-CoA Dehydrogenase, subunit A, domain 2"/>
    <property type="match status" value="1"/>
</dbReference>
<name>A0ABW0IV25_9HYPH</name>
<evidence type="ECO:0000256" key="2">
    <source>
        <dbReference type="ARBA" id="ARBA00009347"/>
    </source>
</evidence>